<gene>
    <name evidence="2" type="ORF">X797_007211</name>
</gene>
<proteinExistence type="predicted"/>
<feature type="compositionally biased region" description="Basic and acidic residues" evidence="1">
    <location>
        <begin position="31"/>
        <end position="51"/>
    </location>
</feature>
<dbReference type="EMBL" id="JELW01000017">
    <property type="protein sequence ID" value="EXU99744.1"/>
    <property type="molecule type" value="Genomic_DNA"/>
</dbReference>
<organism evidence="2 3">
    <name type="scientific">Metarhizium robertsii</name>
    <dbReference type="NCBI Taxonomy" id="568076"/>
    <lineage>
        <taxon>Eukaryota</taxon>
        <taxon>Fungi</taxon>
        <taxon>Dikarya</taxon>
        <taxon>Ascomycota</taxon>
        <taxon>Pezizomycotina</taxon>
        <taxon>Sordariomycetes</taxon>
        <taxon>Hypocreomycetidae</taxon>
        <taxon>Hypocreales</taxon>
        <taxon>Clavicipitaceae</taxon>
        <taxon>Metarhizium</taxon>
    </lineage>
</organism>
<dbReference type="HOGENOM" id="CLU_1138237_0_0_1"/>
<name>A0A0A1UTA3_9HYPO</name>
<sequence length="244" mass="27590">MERLLKLREAEKVVGEAEVGGVWVATPNAKQHLEKRKESKPNQPKTEDDAKKEAGWLGAALTMQAAQIYARDFAPGQDIELTYGIKKGTFCQNLQRYVWIFLGQGSEEGLPWCHDPKWPKWKKSKSVHPDFTKVLYMWHNGLDIYEILEILGPISEASIRRAESLKRSKTASHGSLVYTHRQIHTLHSEIFICGGYNSSRQRVDVDDACTKRHAPRISGRISWGSGDEGRSNWLATGFLGTKSE</sequence>
<comment type="caution">
    <text evidence="2">The sequence shown here is derived from an EMBL/GenBank/DDBJ whole genome shotgun (WGS) entry which is preliminary data.</text>
</comment>
<dbReference type="Proteomes" id="UP000030151">
    <property type="component" value="Unassembled WGS sequence"/>
</dbReference>
<protein>
    <submittedName>
        <fullName evidence="2">Uncharacterized protein</fullName>
    </submittedName>
</protein>
<evidence type="ECO:0000313" key="3">
    <source>
        <dbReference type="Proteomes" id="UP000030151"/>
    </source>
</evidence>
<accession>A0A0A1UTA3</accession>
<reference evidence="2 3" key="1">
    <citation type="submission" date="2014-02" db="EMBL/GenBank/DDBJ databases">
        <title>The genome sequence of the entomopathogenic fungus Metarhizium robertsii ARSEF 2575.</title>
        <authorList>
            <person name="Giuliano Garisto Donzelli B."/>
            <person name="Roe B.A."/>
            <person name="Macmil S.L."/>
            <person name="Krasnoff S.B."/>
            <person name="Gibson D.M."/>
        </authorList>
    </citation>
    <scope>NUCLEOTIDE SEQUENCE [LARGE SCALE GENOMIC DNA]</scope>
    <source>
        <strain evidence="2 3">ARSEF 2575</strain>
    </source>
</reference>
<evidence type="ECO:0000313" key="2">
    <source>
        <dbReference type="EMBL" id="EXU99744.1"/>
    </source>
</evidence>
<feature type="region of interest" description="Disordered" evidence="1">
    <location>
        <begin position="29"/>
        <end position="51"/>
    </location>
</feature>
<dbReference type="AlphaFoldDB" id="A0A0A1UTA3"/>
<evidence type="ECO:0000256" key="1">
    <source>
        <dbReference type="SAM" id="MobiDB-lite"/>
    </source>
</evidence>